<dbReference type="PRINTS" id="PR00078">
    <property type="entry name" value="G3PDHDRGNASE"/>
</dbReference>
<dbReference type="GO" id="GO:0050661">
    <property type="term" value="F:NADP binding"/>
    <property type="evidence" value="ECO:0007669"/>
    <property type="project" value="InterPro"/>
</dbReference>
<evidence type="ECO:0000256" key="2">
    <source>
        <dbReference type="ARBA" id="ARBA00023002"/>
    </source>
</evidence>
<protein>
    <recommendedName>
        <fullName evidence="8">Glyceraldehyde-3-phosphate dehydrogenase</fullName>
        <ecNumber evidence="8">1.2.1.-</ecNumber>
    </recommendedName>
</protein>
<evidence type="ECO:0000256" key="3">
    <source>
        <dbReference type="PIRSR" id="PIRSR000149-1"/>
    </source>
</evidence>
<dbReference type="SUPFAM" id="SSF51735">
    <property type="entry name" value="NAD(P)-binding Rossmann-fold domains"/>
    <property type="match status" value="1"/>
</dbReference>
<evidence type="ECO:0000313" key="10">
    <source>
        <dbReference type="EMBL" id="PIP61560.1"/>
    </source>
</evidence>
<dbReference type="NCBIfam" id="TIGR01534">
    <property type="entry name" value="GAPDH-I"/>
    <property type="match status" value="1"/>
</dbReference>
<feature type="site" description="Activates thiol group during catalysis" evidence="6">
    <location>
        <position position="178"/>
    </location>
</feature>
<evidence type="ECO:0000256" key="7">
    <source>
        <dbReference type="RuleBase" id="RU000397"/>
    </source>
</evidence>
<comment type="caution">
    <text evidence="10">The sequence shown here is derived from an EMBL/GenBank/DDBJ whole genome shotgun (WGS) entry which is preliminary data.</text>
</comment>
<dbReference type="FunFam" id="3.40.50.720:FF:000001">
    <property type="entry name" value="Glyceraldehyde-3-phosphate dehydrogenase"/>
    <property type="match status" value="1"/>
</dbReference>
<dbReference type="AlphaFoldDB" id="A0A2H0BWZ4"/>
<dbReference type="EMBL" id="PCTA01000023">
    <property type="protein sequence ID" value="PIP61560.1"/>
    <property type="molecule type" value="Genomic_DNA"/>
</dbReference>
<dbReference type="SUPFAM" id="SSF55347">
    <property type="entry name" value="Glyceraldehyde-3-phosphate dehydrogenase-like, C-terminal domain"/>
    <property type="match status" value="1"/>
</dbReference>
<keyword evidence="2 8" id="KW-0560">Oxidoreductase</keyword>
<dbReference type="CDD" id="cd05214">
    <property type="entry name" value="GAPDH_I_N"/>
    <property type="match status" value="1"/>
</dbReference>
<dbReference type="PIRSF" id="PIRSF000149">
    <property type="entry name" value="GAP_DH"/>
    <property type="match status" value="1"/>
</dbReference>
<evidence type="ECO:0000259" key="9">
    <source>
        <dbReference type="SMART" id="SM00846"/>
    </source>
</evidence>
<dbReference type="Pfam" id="PF02800">
    <property type="entry name" value="Gp_dh_C"/>
    <property type="match status" value="1"/>
</dbReference>
<reference evidence="10 11" key="1">
    <citation type="submission" date="2017-09" db="EMBL/GenBank/DDBJ databases">
        <title>Depth-based differentiation of microbial function through sediment-hosted aquifers and enrichment of novel symbionts in the deep terrestrial subsurface.</title>
        <authorList>
            <person name="Probst A.J."/>
            <person name="Ladd B."/>
            <person name="Jarett J.K."/>
            <person name="Geller-Mcgrath D.E."/>
            <person name="Sieber C.M."/>
            <person name="Emerson J.B."/>
            <person name="Anantharaman K."/>
            <person name="Thomas B.C."/>
            <person name="Malmstrom R."/>
            <person name="Stieglmeier M."/>
            <person name="Klingl A."/>
            <person name="Woyke T."/>
            <person name="Ryan C.M."/>
            <person name="Banfield J.F."/>
        </authorList>
    </citation>
    <scope>NUCLEOTIDE SEQUENCE [LARGE SCALE GENOMIC DNA]</scope>
    <source>
        <strain evidence="10">CG22_combo_CG10-13_8_21_14_all_38_20</strain>
    </source>
</reference>
<dbReference type="GO" id="GO:0006006">
    <property type="term" value="P:glucose metabolic process"/>
    <property type="evidence" value="ECO:0007669"/>
    <property type="project" value="InterPro"/>
</dbReference>
<dbReference type="Proteomes" id="UP000231246">
    <property type="component" value="Unassembled WGS sequence"/>
</dbReference>
<sequence length="331" mass="35547">MLRLGINGVGRIGRAVTRLALLRDDLRVVAINSKSSADSHAYLLTYDSVHGRLSKRVTSSKNNIIIGNKIIKCFRENQPKNIPWGQEKVDIVIESSGVFNDKNSASDHLGNSVKKVIISAPCNDADRTIVMGVNEEDYDPDQDQVISNASCTTNALAPICKVLEESFGINKGMATTIHAATSTQSVLDKSSKKDFRKGRSTMNNIIPSSTGAAKALGQVLPNLSGKIDAMAMRVPVLNGSVVDLKVELKKNVTKDEVLSAFTSSKMINNGILEISSSPLVSQDIVGNTASCIVDSEFVSVIGGNLVTVLAWYDNEMGYSARLLDLAAYITA</sequence>
<evidence type="ECO:0000256" key="8">
    <source>
        <dbReference type="RuleBase" id="RU361160"/>
    </source>
</evidence>
<organism evidence="10 11">
    <name type="scientific">Candidatus Roizmanbacteria bacterium CG22_combo_CG10-13_8_21_14_all_38_20</name>
    <dbReference type="NCBI Taxonomy" id="1974862"/>
    <lineage>
        <taxon>Bacteria</taxon>
        <taxon>Candidatus Roizmaniibacteriota</taxon>
    </lineage>
</organism>
<dbReference type="InterPro" id="IPR006424">
    <property type="entry name" value="Glyceraldehyde-3-P_DH_1"/>
</dbReference>
<feature type="binding site" evidence="5">
    <location>
        <begin position="11"/>
        <end position="12"/>
    </location>
    <ligand>
        <name>NAD(+)</name>
        <dbReference type="ChEBI" id="CHEBI:57540"/>
    </ligand>
</feature>
<accession>A0A2H0BWZ4</accession>
<feature type="domain" description="Glyceraldehyde 3-phosphate dehydrogenase NAD(P) binding" evidence="9">
    <location>
        <begin position="2"/>
        <end position="151"/>
    </location>
</feature>
<feature type="active site" description="Nucleophile" evidence="3">
    <location>
        <position position="151"/>
    </location>
</feature>
<dbReference type="GO" id="GO:0016620">
    <property type="term" value="F:oxidoreductase activity, acting on the aldehyde or oxo group of donors, NAD or NADP as acceptor"/>
    <property type="evidence" value="ECO:0007669"/>
    <property type="project" value="InterPro"/>
</dbReference>
<dbReference type="InterPro" id="IPR020828">
    <property type="entry name" value="GlycerAld_3-P_DH_NAD(P)-bd"/>
</dbReference>
<feature type="binding site" evidence="4">
    <location>
        <position position="233"/>
    </location>
    <ligand>
        <name>D-glyceraldehyde 3-phosphate</name>
        <dbReference type="ChEBI" id="CHEBI:59776"/>
    </ligand>
</feature>
<keyword evidence="5" id="KW-0547">Nucleotide-binding</keyword>
<feature type="binding site" evidence="4">
    <location>
        <begin position="150"/>
        <end position="152"/>
    </location>
    <ligand>
        <name>D-glyceraldehyde 3-phosphate</name>
        <dbReference type="ChEBI" id="CHEBI:59776"/>
    </ligand>
</feature>
<feature type="binding site" evidence="5">
    <location>
        <position position="314"/>
    </location>
    <ligand>
        <name>NAD(+)</name>
        <dbReference type="ChEBI" id="CHEBI:57540"/>
    </ligand>
</feature>
<dbReference type="InterPro" id="IPR036291">
    <property type="entry name" value="NAD(P)-bd_dom_sf"/>
</dbReference>
<evidence type="ECO:0000256" key="6">
    <source>
        <dbReference type="PIRSR" id="PIRSR000149-4"/>
    </source>
</evidence>
<gene>
    <name evidence="10" type="primary">gap</name>
    <name evidence="10" type="ORF">COW99_03470</name>
</gene>
<dbReference type="Gene3D" id="3.30.360.10">
    <property type="entry name" value="Dihydrodipicolinate Reductase, domain 2"/>
    <property type="match status" value="1"/>
</dbReference>
<dbReference type="Pfam" id="PF00044">
    <property type="entry name" value="Gp_dh_N"/>
    <property type="match status" value="1"/>
</dbReference>
<feature type="binding site" evidence="5">
    <location>
        <position position="119"/>
    </location>
    <ligand>
        <name>NAD(+)</name>
        <dbReference type="ChEBI" id="CHEBI:57540"/>
    </ligand>
</feature>
<dbReference type="InterPro" id="IPR020831">
    <property type="entry name" value="GlycerAld/Erythrose_P_DH"/>
</dbReference>
<dbReference type="Gene3D" id="3.40.50.720">
    <property type="entry name" value="NAD(P)-binding Rossmann-like Domain"/>
    <property type="match status" value="1"/>
</dbReference>
<dbReference type="CDD" id="cd18126">
    <property type="entry name" value="GAPDH_I_C"/>
    <property type="match status" value="1"/>
</dbReference>
<evidence type="ECO:0000256" key="1">
    <source>
        <dbReference type="ARBA" id="ARBA00007406"/>
    </source>
</evidence>
<evidence type="ECO:0000256" key="5">
    <source>
        <dbReference type="PIRSR" id="PIRSR000149-3"/>
    </source>
</evidence>
<dbReference type="GO" id="GO:0051287">
    <property type="term" value="F:NAD binding"/>
    <property type="evidence" value="ECO:0007669"/>
    <property type="project" value="InterPro"/>
</dbReference>
<name>A0A2H0BWZ4_9BACT</name>
<dbReference type="SMART" id="SM00846">
    <property type="entry name" value="Gp_dh_N"/>
    <property type="match status" value="1"/>
</dbReference>
<proteinExistence type="inferred from homology"/>
<evidence type="ECO:0000313" key="11">
    <source>
        <dbReference type="Proteomes" id="UP000231246"/>
    </source>
</evidence>
<dbReference type="FunFam" id="3.30.360.10:FF:000002">
    <property type="entry name" value="Glyceraldehyde-3-phosphate dehydrogenase"/>
    <property type="match status" value="1"/>
</dbReference>
<comment type="similarity">
    <text evidence="1 7">Belongs to the glyceraldehyde-3-phosphate dehydrogenase family.</text>
</comment>
<dbReference type="PROSITE" id="PS00071">
    <property type="entry name" value="GAPDH"/>
    <property type="match status" value="1"/>
</dbReference>
<evidence type="ECO:0000256" key="4">
    <source>
        <dbReference type="PIRSR" id="PIRSR000149-2"/>
    </source>
</evidence>
<dbReference type="PANTHER" id="PTHR43148">
    <property type="entry name" value="GLYCERALDEHYDE-3-PHOSPHATE DEHYDROGENASE 2"/>
    <property type="match status" value="1"/>
</dbReference>
<dbReference type="InterPro" id="IPR020830">
    <property type="entry name" value="GlycerAld_3-P_DH_AS"/>
</dbReference>
<dbReference type="InterPro" id="IPR020829">
    <property type="entry name" value="GlycerAld_3-P_DH_cat"/>
</dbReference>
<feature type="binding site" evidence="4">
    <location>
        <begin position="210"/>
        <end position="211"/>
    </location>
    <ligand>
        <name>D-glyceraldehyde 3-phosphate</name>
        <dbReference type="ChEBI" id="CHEBI:59776"/>
    </ligand>
</feature>
<feature type="binding site" evidence="4">
    <location>
        <position position="181"/>
    </location>
    <ligand>
        <name>D-glyceraldehyde 3-phosphate</name>
        <dbReference type="ChEBI" id="CHEBI:59776"/>
    </ligand>
</feature>
<keyword evidence="5" id="KW-0520">NAD</keyword>
<dbReference type="EC" id="1.2.1.-" evidence="8"/>